<feature type="region of interest" description="Disordered" evidence="1">
    <location>
        <begin position="526"/>
        <end position="553"/>
    </location>
</feature>
<feature type="compositionally biased region" description="Low complexity" evidence="1">
    <location>
        <begin position="479"/>
        <end position="505"/>
    </location>
</feature>
<evidence type="ECO:0000313" key="2">
    <source>
        <dbReference type="EMBL" id="WEW60872.1"/>
    </source>
</evidence>
<evidence type="ECO:0008006" key="4">
    <source>
        <dbReference type="Google" id="ProtNLM"/>
    </source>
</evidence>
<evidence type="ECO:0000313" key="3">
    <source>
        <dbReference type="Proteomes" id="UP001219355"/>
    </source>
</evidence>
<feature type="region of interest" description="Disordered" evidence="1">
    <location>
        <begin position="418"/>
        <end position="437"/>
    </location>
</feature>
<sequence length="577" mass="62680">MPLRNSVGHLTKTDAEDQHIALCSADDSLPSTFNPHGHMLAFKHGSNKEAPLTCSLEDSFHATLSSLIKGGELSPQHWSHDLSPFHTSETICSESPQAFDNVNRLSAVDEFGFDSGFLFGDRKETVSQLPSTFRQRPAYKYDDVPATELSNHKLNDYAGLIRRQGSSSELMYSSQRPTCTMAYQESWPNRFPNYGVHTPDERLSMSSPAPQIMAQRDYITPVVGVRRASEQNVAAHIPSTQYGPNIGSQTQHSTMSTACGDSCARCIEHSASPPLAPSSTHSVPMHTLRSQSEGSILHSWSPQPIDTSAYQYSSPDHQSQATQAWWGSSSLPNRNLQSYAHNGYPPIVMAPVPQRPHPRLSQPPAPAHENSLAVHVDHQSELSPVPEPALAIPPLSCPEPTVGPTYPLELAHSPFQRPSPFDPSHDSAASPLVSPVSPCTSMPPIGPSRIIPTSATHRSPKSRLQNATHQRRINVRRTSSSPGISSSKASKATTTNLNSINSNTIPGNRNPVPVSFVNFTPEDSQKLLTGVAPSGSSKTKARREQEAREKRRKLSEAALLAVRKAGGDVEALEAVLC</sequence>
<protein>
    <recommendedName>
        <fullName evidence="4">Developmental regulatory protein wetA</fullName>
    </recommendedName>
</protein>
<reference evidence="2" key="1">
    <citation type="submission" date="2023-03" db="EMBL/GenBank/DDBJ databases">
        <title>Emydomyces testavorans Genome Sequence.</title>
        <authorList>
            <person name="Hoyer L."/>
        </authorList>
    </citation>
    <scope>NUCLEOTIDE SEQUENCE</scope>
    <source>
        <strain evidence="2">16-2883</strain>
    </source>
</reference>
<dbReference type="AlphaFoldDB" id="A0AAF0DLL7"/>
<feature type="compositionally biased region" description="Low complexity" evidence="1">
    <location>
        <begin position="427"/>
        <end position="437"/>
    </location>
</feature>
<keyword evidence="3" id="KW-1185">Reference proteome</keyword>
<feature type="region of interest" description="Disordered" evidence="1">
    <location>
        <begin position="450"/>
        <end position="506"/>
    </location>
</feature>
<gene>
    <name evidence="2" type="ORF">PRK78_006360</name>
</gene>
<accession>A0AAF0DLL7</accession>
<name>A0AAF0DLL7_9EURO</name>
<proteinExistence type="predicted"/>
<feature type="compositionally biased region" description="Polar residues" evidence="1">
    <location>
        <begin position="451"/>
        <end position="468"/>
    </location>
</feature>
<evidence type="ECO:0000256" key="1">
    <source>
        <dbReference type="SAM" id="MobiDB-lite"/>
    </source>
</evidence>
<dbReference type="EMBL" id="CP120630">
    <property type="protein sequence ID" value="WEW60872.1"/>
    <property type="molecule type" value="Genomic_DNA"/>
</dbReference>
<organism evidence="2 3">
    <name type="scientific">Emydomyces testavorans</name>
    <dbReference type="NCBI Taxonomy" id="2070801"/>
    <lineage>
        <taxon>Eukaryota</taxon>
        <taxon>Fungi</taxon>
        <taxon>Dikarya</taxon>
        <taxon>Ascomycota</taxon>
        <taxon>Pezizomycotina</taxon>
        <taxon>Eurotiomycetes</taxon>
        <taxon>Eurotiomycetidae</taxon>
        <taxon>Onygenales</taxon>
        <taxon>Nannizziopsiaceae</taxon>
        <taxon>Emydomyces</taxon>
    </lineage>
</organism>
<dbReference type="Proteomes" id="UP001219355">
    <property type="component" value="Chromosome 4"/>
</dbReference>